<dbReference type="Gene3D" id="2.30.30.140">
    <property type="match status" value="1"/>
</dbReference>
<dbReference type="InterPro" id="IPR016685">
    <property type="entry name" value="Silence_cplx_Nase-comp_TudorSN"/>
</dbReference>
<evidence type="ECO:0000256" key="3">
    <source>
        <dbReference type="ARBA" id="ARBA00022490"/>
    </source>
</evidence>
<feature type="domain" description="Tudor" evidence="7">
    <location>
        <begin position="740"/>
        <end position="798"/>
    </location>
</feature>
<dbReference type="KEGG" id="cel:CELE_F10G7.2"/>
<evidence type="ECO:0000259" key="8">
    <source>
        <dbReference type="PROSITE" id="PS50830"/>
    </source>
</evidence>
<organism evidence="9 10">
    <name type="scientific">Caenorhabditis elegans</name>
    <dbReference type="NCBI Taxonomy" id="6239"/>
    <lineage>
        <taxon>Eukaryota</taxon>
        <taxon>Metazoa</taxon>
        <taxon>Ecdysozoa</taxon>
        <taxon>Nematoda</taxon>
        <taxon>Chromadorea</taxon>
        <taxon>Rhabditida</taxon>
        <taxon>Rhabditina</taxon>
        <taxon>Rhabditomorpha</taxon>
        <taxon>Rhabditoidea</taxon>
        <taxon>Rhabditidae</taxon>
        <taxon>Peloderinae</taxon>
        <taxon>Caenorhabditis</taxon>
    </lineage>
</organism>
<dbReference type="GO" id="GO:0003723">
    <property type="term" value="F:RNA binding"/>
    <property type="evidence" value="ECO:0000318"/>
    <property type="project" value="GO_Central"/>
</dbReference>
<keyword evidence="4" id="KW-0677">Repeat</keyword>
<evidence type="ECO:0000313" key="9">
    <source>
        <dbReference type="EMBL" id="CCD69204.1"/>
    </source>
</evidence>
<keyword evidence="10" id="KW-1185">Reference proteome</keyword>
<dbReference type="SUPFAM" id="SSF63748">
    <property type="entry name" value="Tudor/PWWP/MBT"/>
    <property type="match status" value="1"/>
</dbReference>
<dbReference type="InterPro" id="IPR002999">
    <property type="entry name" value="Tudor"/>
</dbReference>
<dbReference type="PaxDb" id="6239-F10G7.2"/>
<dbReference type="GO" id="GO:0005634">
    <property type="term" value="C:nucleus"/>
    <property type="evidence" value="ECO:0000314"/>
    <property type="project" value="WormBase"/>
</dbReference>
<dbReference type="SMR" id="Q19328"/>
<evidence type="ECO:0000256" key="1">
    <source>
        <dbReference type="ARBA" id="ARBA00004496"/>
    </source>
</evidence>
<keyword evidence="12" id="KW-1267">Proteomics identification</keyword>
<evidence type="ECO:0000256" key="6">
    <source>
        <dbReference type="SAM" id="MobiDB-lite"/>
    </source>
</evidence>
<dbReference type="PROSITE" id="PS50830">
    <property type="entry name" value="TNASE_3"/>
    <property type="match status" value="4"/>
</dbReference>
<dbReference type="HOGENOM" id="CLU_005966_0_0_1"/>
<evidence type="ECO:0000259" key="7">
    <source>
        <dbReference type="PROSITE" id="PS50304"/>
    </source>
</evidence>
<sequence length="914" mass="100775">MTDAAAATPTVPPPAASSANPAVRRGLVKSVLSGDAVILQGQPHNGPPPEWTVYLSNVTAPRLGRRPTDSASATPDEPYAWDSREYLRQKLVGQFVTFVRDFTATSGRDHGRIYLGGTSPADAENVAEGAVSAGLLEVRQGKVADEYSTKLLELQEQAKSAGRGKWNSNAGTIRDIRWVIDNPRELVDKYAQKPIDAVIEMVRDGSTVRAFLLPNFEYITLQLSGVRAPSTRNPNAADSRAEAFSEEAKFFAESRLLQRDVQIILESTSNQNFVGSIVHPKGNIAESLLREGYAKCVDWSIGLCTGGAQKLRDAERQAKEKRLRLWKSYQPTSSAYSGDRKAFTGKVVEIVLSDAVVVQKDDGSEVKLHLSSIRLPRESGDDKATGGPGRQFRPLYDIPFMFQAREFLRKRLLGKKVQIQIDYVQPKSENFPEKTCATIKIGDQNIAEGLISRGLSKVVRHRADDENRSSEYDTLLAAEANAEKGKKGLFADKTAEKKDTHRIQEITGDLAKAKQFLPYLQRGGRAEGVVEFLSGGSRLRIYIPKETVLITFLLGGINCPKGARVGPGGVSTGAAEPFADEAAAFTRKLVLQHEVQLEVESTDKNGNFVGYLYVSPDGNTSRAINLSEALVENGLASLHFTAERSGHYNALLSAENKAKKAKKNIWANFTEEQHQEEVEVQQADTSERKQNFRQVAVTDIAPGALRFSAQNIEDGPKIEKMTTEMRQALAEHPPLAGSYTTKRGDLCVAKFSQDGQWYRCKVESVRAGQAEIVYIDYGNRETIEAVKLAQIPAGFANFPAGVREYNLALAKLPNEDYVQLTSDAFAQYLFGHSSVFINSEYKVGTSEYVTVYYDSGNKKVDIGKSLIAEGLALADHRREPRLQTLVNDYNTTEEVARKSRKNIWEYGDFTGNDI</sequence>
<dbReference type="PIRSF" id="PIRSF017179">
    <property type="entry name" value="RISC-Tudor-SN"/>
    <property type="match status" value="1"/>
</dbReference>
<dbReference type="InterPro" id="IPR047386">
    <property type="entry name" value="Tudor_TDRD11"/>
</dbReference>
<comment type="subcellular location">
    <subcellularLocation>
        <location evidence="1 5">Cytoplasm</location>
    </subcellularLocation>
</comment>
<dbReference type="PANTHER" id="PTHR12302:SF2">
    <property type="entry name" value="STAPHYLOCOCCAL NUCLEASE DOMAIN-CONTAINING PROTEIN 1"/>
    <property type="match status" value="1"/>
</dbReference>
<dbReference type="GO" id="GO:0004518">
    <property type="term" value="F:nuclease activity"/>
    <property type="evidence" value="ECO:0000318"/>
    <property type="project" value="GO_Central"/>
</dbReference>
<dbReference type="CTD" id="173811"/>
<dbReference type="InterPro" id="IPR035437">
    <property type="entry name" value="SNase_OB-fold_sf"/>
</dbReference>
<dbReference type="PANTHER" id="PTHR12302">
    <property type="entry name" value="EBNA2 BINDING PROTEIN P100"/>
    <property type="match status" value="1"/>
</dbReference>
<dbReference type="FunFam" id="2.40.50.90:FF:000003">
    <property type="entry name" value="Staphylococcal nuclease domain-containing protein"/>
    <property type="match status" value="1"/>
</dbReference>
<dbReference type="eggNOG" id="KOG2039">
    <property type="taxonomic scope" value="Eukaryota"/>
</dbReference>
<dbReference type="GO" id="GO:0035195">
    <property type="term" value="P:miRNA-mediated post-transcriptional gene silencing"/>
    <property type="evidence" value="ECO:0000315"/>
    <property type="project" value="WormBase"/>
</dbReference>
<dbReference type="Pfam" id="PF00567">
    <property type="entry name" value="TUDOR"/>
    <property type="match status" value="1"/>
</dbReference>
<accession>Q19328</accession>
<feature type="domain" description="TNase-like" evidence="8">
    <location>
        <begin position="341"/>
        <end position="492"/>
    </location>
</feature>
<dbReference type="WormBase" id="F10G7.2">
    <property type="protein sequence ID" value="CE02626"/>
    <property type="gene ID" value="WBGene00006626"/>
    <property type="gene designation" value="tsn-1"/>
</dbReference>
<dbReference type="OrthoDB" id="10023235at2759"/>
<proteinExistence type="evidence at protein level"/>
<dbReference type="GO" id="GO:0005829">
    <property type="term" value="C:cytosol"/>
    <property type="evidence" value="ECO:0000314"/>
    <property type="project" value="WormBase"/>
</dbReference>
<protein>
    <recommendedName>
        <fullName evidence="2">Staphylococcal nuclease domain-containing protein 1</fullName>
    </recommendedName>
</protein>
<dbReference type="PROSITE" id="PS50304">
    <property type="entry name" value="TUDOR"/>
    <property type="match status" value="1"/>
</dbReference>
<dbReference type="UCSC" id="F10G7.2.1">
    <property type="organism name" value="c. elegans"/>
</dbReference>
<dbReference type="SUPFAM" id="SSF50199">
    <property type="entry name" value="Staphylococcal nuclease"/>
    <property type="match status" value="5"/>
</dbReference>
<dbReference type="GO" id="GO:0016442">
    <property type="term" value="C:RISC complex"/>
    <property type="evidence" value="ECO:0000353"/>
    <property type="project" value="WormBase"/>
</dbReference>
<dbReference type="Bgee" id="WBGene00006626">
    <property type="expression patterns" value="Expressed in adult organism and 4 other cell types or tissues"/>
</dbReference>
<dbReference type="PIR" id="B88131">
    <property type="entry name" value="B88131"/>
</dbReference>
<dbReference type="GO" id="GO:0006402">
    <property type="term" value="P:mRNA catabolic process"/>
    <property type="evidence" value="ECO:0000318"/>
    <property type="project" value="GO_Central"/>
</dbReference>
<dbReference type="FunFam" id="2.40.50.90:FF:000002">
    <property type="entry name" value="Staphylococcal nuclease domain-containing protein"/>
    <property type="match status" value="1"/>
</dbReference>
<evidence type="ECO:0000256" key="2">
    <source>
        <dbReference type="ARBA" id="ARBA00017230"/>
    </source>
</evidence>
<keyword evidence="3 5" id="KW-0963">Cytoplasm</keyword>
<feature type="domain" description="TNase-like" evidence="8">
    <location>
        <begin position="524"/>
        <end position="668"/>
    </location>
</feature>
<dbReference type="AGR" id="WB:WBGene00006626"/>
<dbReference type="PhylomeDB" id="Q19328"/>
<dbReference type="Gene3D" id="2.40.50.90">
    <property type="match status" value="5"/>
</dbReference>
<dbReference type="CDD" id="cd20433">
    <property type="entry name" value="Tudor_TDRD11"/>
    <property type="match status" value="1"/>
</dbReference>
<dbReference type="SMART" id="SM00318">
    <property type="entry name" value="SNc"/>
    <property type="match status" value="4"/>
</dbReference>
<dbReference type="STRING" id="6239.F10G7.2.1"/>
<dbReference type="AlphaFoldDB" id="Q19328"/>
<reference evidence="9 10" key="1">
    <citation type="journal article" date="1998" name="Science">
        <title>Genome sequence of the nematode C. elegans: a platform for investigating biology.</title>
        <authorList>
            <consortium name="The C. elegans sequencing consortium"/>
            <person name="Sulson J.E."/>
            <person name="Waterston R."/>
        </authorList>
    </citation>
    <scope>NUCLEOTIDE SEQUENCE [LARGE SCALE GENOMIC DNA]</scope>
    <source>
        <strain evidence="9 10">Bristol N2</strain>
    </source>
</reference>
<dbReference type="CDD" id="cd00175">
    <property type="entry name" value="SNc"/>
    <property type="match status" value="4"/>
</dbReference>
<dbReference type="InParanoid" id="Q19328"/>
<evidence type="ECO:0000256" key="5">
    <source>
        <dbReference type="PIRNR" id="PIRNR017179"/>
    </source>
</evidence>
<evidence type="ECO:0000256" key="4">
    <source>
        <dbReference type="ARBA" id="ARBA00022737"/>
    </source>
</evidence>
<dbReference type="RefSeq" id="NP_494839.1">
    <property type="nucleotide sequence ID" value="NM_062438.8"/>
</dbReference>
<dbReference type="Proteomes" id="UP000001940">
    <property type="component" value="Chromosome II"/>
</dbReference>
<dbReference type="FunFam" id="2.40.50.90:FF:000083">
    <property type="entry name" value="Staphylococcal nuclease domain-containing protein"/>
    <property type="match status" value="1"/>
</dbReference>
<feature type="domain" description="TNase-like" evidence="8">
    <location>
        <begin position="193"/>
        <end position="328"/>
    </location>
</feature>
<dbReference type="FunCoup" id="Q19328">
    <property type="interactions" value="2830"/>
</dbReference>
<feature type="domain" description="TNase-like" evidence="8">
    <location>
        <begin position="22"/>
        <end position="168"/>
    </location>
</feature>
<dbReference type="GeneID" id="173811"/>
<evidence type="ECO:0000313" key="11">
    <source>
        <dbReference type="WormBase" id="F10G7.2"/>
    </source>
</evidence>
<name>Q19328_CAEEL</name>
<evidence type="ECO:0000313" key="10">
    <source>
        <dbReference type="Proteomes" id="UP000001940"/>
    </source>
</evidence>
<dbReference type="BRENDA" id="3.1.31.1">
    <property type="organism ID" value="1045"/>
</dbReference>
<dbReference type="FunFam" id="2.30.30.140:FF:000018">
    <property type="entry name" value="Serine/threonine-protein kinase 31"/>
    <property type="match status" value="1"/>
</dbReference>
<feature type="region of interest" description="Disordered" evidence="6">
    <location>
        <begin position="1"/>
        <end position="22"/>
    </location>
</feature>
<dbReference type="EMBL" id="BX284602">
    <property type="protein sequence ID" value="CCD69204.1"/>
    <property type="molecule type" value="Genomic_DNA"/>
</dbReference>
<dbReference type="InterPro" id="IPR016071">
    <property type="entry name" value="Staphylococal_nuclease_OB-fold"/>
</dbReference>
<dbReference type="Pfam" id="PF00565">
    <property type="entry name" value="SNase"/>
    <property type="match status" value="5"/>
</dbReference>
<dbReference type="PeptideAtlas" id="Q19328"/>
<dbReference type="OMA" id="ARCADHH"/>
<dbReference type="SMART" id="SM00333">
    <property type="entry name" value="TUDOR"/>
    <property type="match status" value="1"/>
</dbReference>
<dbReference type="FunFam" id="2.40.50.90:FF:000001">
    <property type="entry name" value="Staphylococcal nuclease domain-containing protein"/>
    <property type="match status" value="1"/>
</dbReference>
<evidence type="ECO:0007829" key="12">
    <source>
        <dbReference type="PeptideAtlas" id="Q19328"/>
    </source>
</evidence>
<gene>
    <name evidence="9 11" type="primary">tsn-1</name>
    <name evidence="9" type="ORF">CELE_F10G7.2</name>
    <name evidence="11" type="ORF">F10G7.2</name>
</gene>